<evidence type="ECO:0000256" key="9">
    <source>
        <dbReference type="ARBA" id="ARBA00022833"/>
    </source>
</evidence>
<evidence type="ECO:0000256" key="12">
    <source>
        <dbReference type="ARBA" id="ARBA00023122"/>
    </source>
</evidence>
<dbReference type="GO" id="GO:0005886">
    <property type="term" value="C:plasma membrane"/>
    <property type="evidence" value="ECO:0007669"/>
    <property type="project" value="UniProtKB-SubCell"/>
</dbReference>
<keyword evidence="3 14" id="KW-1003">Cell membrane</keyword>
<evidence type="ECO:0000256" key="16">
    <source>
        <dbReference type="PIRSR" id="PIRSR006404-2"/>
    </source>
</evidence>
<feature type="binding site" evidence="16">
    <location>
        <position position="203"/>
    </location>
    <ligand>
        <name>Zn(2+)</name>
        <dbReference type="ChEBI" id="CHEBI:29105"/>
        <note>catalytic</note>
    </ligand>
</feature>
<dbReference type="GO" id="GO:0006508">
    <property type="term" value="P:proteolysis"/>
    <property type="evidence" value="ECO:0007669"/>
    <property type="project" value="UniProtKB-KW"/>
</dbReference>
<dbReference type="AlphaFoldDB" id="A0A543A793"/>
<evidence type="ECO:0000256" key="5">
    <source>
        <dbReference type="ARBA" id="ARBA00022692"/>
    </source>
</evidence>
<dbReference type="GO" id="GO:0008237">
    <property type="term" value="F:metallopeptidase activity"/>
    <property type="evidence" value="ECO:0007669"/>
    <property type="project" value="UniProtKB-UniRule"/>
</dbReference>
<keyword evidence="11 14" id="KW-0482">Metalloprotease</keyword>
<name>A0A543A793_9ACTN</name>
<dbReference type="PANTHER" id="PTHR39188:SF3">
    <property type="entry name" value="STAGE IV SPORULATION PROTEIN FB"/>
    <property type="match status" value="1"/>
</dbReference>
<evidence type="ECO:0000256" key="14">
    <source>
        <dbReference type="PIRNR" id="PIRNR006404"/>
    </source>
</evidence>
<feature type="binding site" evidence="16">
    <location>
        <position position="112"/>
    </location>
    <ligand>
        <name>Zn(2+)</name>
        <dbReference type="ChEBI" id="CHEBI:29105"/>
        <note>catalytic</note>
    </ligand>
</feature>
<feature type="transmembrane region" description="Helical" evidence="14">
    <location>
        <begin position="58"/>
        <end position="76"/>
    </location>
</feature>
<keyword evidence="9 14" id="KW-0862">Zinc</keyword>
<evidence type="ECO:0000256" key="4">
    <source>
        <dbReference type="ARBA" id="ARBA00022670"/>
    </source>
</evidence>
<dbReference type="PIRSF" id="PIRSF006404">
    <property type="entry name" value="UCP006404_Pept_M50_CBS"/>
    <property type="match status" value="1"/>
</dbReference>
<dbReference type="Pfam" id="PF02163">
    <property type="entry name" value="Peptidase_M50"/>
    <property type="match status" value="2"/>
</dbReference>
<evidence type="ECO:0000256" key="6">
    <source>
        <dbReference type="ARBA" id="ARBA00022723"/>
    </source>
</evidence>
<evidence type="ECO:0000256" key="1">
    <source>
        <dbReference type="ARBA" id="ARBA00004651"/>
    </source>
</evidence>
<comment type="cofactor">
    <cofactor evidence="14 16">
        <name>Zn(2+)</name>
        <dbReference type="ChEBI" id="CHEBI:29105"/>
    </cofactor>
    <text evidence="14 16">Binds 1 zinc ion per subunit.</text>
</comment>
<dbReference type="GO" id="GO:0046872">
    <property type="term" value="F:metal ion binding"/>
    <property type="evidence" value="ECO:0007669"/>
    <property type="project" value="UniProtKB-UniRule"/>
</dbReference>
<feature type="transmembrane region" description="Helical" evidence="14">
    <location>
        <begin position="149"/>
        <end position="169"/>
    </location>
</feature>
<feature type="domain" description="Peptidase M50" evidence="18">
    <location>
        <begin position="180"/>
        <end position="227"/>
    </location>
</feature>
<comment type="subcellular location">
    <subcellularLocation>
        <location evidence="1 14">Cell membrane</location>
        <topology evidence="1 14">Multi-pass membrane protein</topology>
    </subcellularLocation>
</comment>
<dbReference type="EMBL" id="VFOV01000001">
    <property type="protein sequence ID" value="TQL68346.1"/>
    <property type="molecule type" value="Genomic_DNA"/>
</dbReference>
<evidence type="ECO:0000256" key="7">
    <source>
        <dbReference type="ARBA" id="ARBA00022737"/>
    </source>
</evidence>
<proteinExistence type="inferred from homology"/>
<evidence type="ECO:0000256" key="11">
    <source>
        <dbReference type="ARBA" id="ARBA00023049"/>
    </source>
</evidence>
<feature type="region of interest" description="Disordered" evidence="17">
    <location>
        <begin position="1"/>
        <end position="43"/>
    </location>
</feature>
<comment type="similarity">
    <text evidence="2 14">Belongs to the peptidase M50B family.</text>
</comment>
<keyword evidence="8 14" id="KW-0378">Hydrolase</keyword>
<dbReference type="InterPro" id="IPR008915">
    <property type="entry name" value="Peptidase_M50"/>
</dbReference>
<evidence type="ECO:0000256" key="3">
    <source>
        <dbReference type="ARBA" id="ARBA00022475"/>
    </source>
</evidence>
<feature type="transmembrane region" description="Helical" evidence="14">
    <location>
        <begin position="175"/>
        <end position="202"/>
    </location>
</feature>
<accession>A0A543A793</accession>
<feature type="binding site" evidence="16">
    <location>
        <position position="108"/>
    </location>
    <ligand>
        <name>Zn(2+)</name>
        <dbReference type="ChEBI" id="CHEBI:29105"/>
        <note>catalytic</note>
    </ligand>
</feature>
<feature type="transmembrane region" description="Helical" evidence="14">
    <location>
        <begin position="255"/>
        <end position="276"/>
    </location>
</feature>
<evidence type="ECO:0000313" key="20">
    <source>
        <dbReference type="Proteomes" id="UP000320209"/>
    </source>
</evidence>
<keyword evidence="13 14" id="KW-0472">Membrane</keyword>
<evidence type="ECO:0000259" key="18">
    <source>
        <dbReference type="Pfam" id="PF02163"/>
    </source>
</evidence>
<feature type="transmembrane region" description="Helical" evidence="14">
    <location>
        <begin position="88"/>
        <end position="107"/>
    </location>
</feature>
<reference evidence="19 20" key="1">
    <citation type="submission" date="2019-06" db="EMBL/GenBank/DDBJ databases">
        <title>Sequencing the genomes of 1000 actinobacteria strains.</title>
        <authorList>
            <person name="Klenk H.-P."/>
        </authorList>
    </citation>
    <scope>NUCLEOTIDE SEQUENCE [LARGE SCALE GENOMIC DNA]</scope>
    <source>
        <strain evidence="19 20">DSM 25218</strain>
    </source>
</reference>
<evidence type="ECO:0000313" key="19">
    <source>
        <dbReference type="EMBL" id="TQL68346.1"/>
    </source>
</evidence>
<dbReference type="SUPFAM" id="SSF54631">
    <property type="entry name" value="CBS-domain pair"/>
    <property type="match status" value="1"/>
</dbReference>
<evidence type="ECO:0000256" key="17">
    <source>
        <dbReference type="SAM" id="MobiDB-lite"/>
    </source>
</evidence>
<dbReference type="PANTHER" id="PTHR39188">
    <property type="entry name" value="MEMBRANE-ASSOCIATED ZINC METALLOPROTEASE M50B"/>
    <property type="match status" value="1"/>
</dbReference>
<feature type="compositionally biased region" description="Basic and acidic residues" evidence="17">
    <location>
        <begin position="24"/>
        <end position="37"/>
    </location>
</feature>
<dbReference type="Proteomes" id="UP000320209">
    <property type="component" value="Unassembled WGS sequence"/>
</dbReference>
<evidence type="ECO:0000256" key="10">
    <source>
        <dbReference type="ARBA" id="ARBA00022989"/>
    </source>
</evidence>
<evidence type="ECO:0000256" key="2">
    <source>
        <dbReference type="ARBA" id="ARBA00007931"/>
    </source>
</evidence>
<organism evidence="19 20">
    <name type="scientific">Nocardioides albertanoniae</name>
    <dbReference type="NCBI Taxonomy" id="1175486"/>
    <lineage>
        <taxon>Bacteria</taxon>
        <taxon>Bacillati</taxon>
        <taxon>Actinomycetota</taxon>
        <taxon>Actinomycetes</taxon>
        <taxon>Propionibacteriales</taxon>
        <taxon>Nocardioidaceae</taxon>
        <taxon>Nocardioides</taxon>
    </lineage>
</organism>
<dbReference type="InterPro" id="IPR046342">
    <property type="entry name" value="CBS_dom_sf"/>
</dbReference>
<feature type="domain" description="Peptidase M50" evidence="18">
    <location>
        <begin position="96"/>
        <end position="169"/>
    </location>
</feature>
<gene>
    <name evidence="19" type="ORF">FB381_2235</name>
</gene>
<keyword evidence="12" id="KW-0129">CBS domain</keyword>
<keyword evidence="4 14" id="KW-0645">Protease</keyword>
<dbReference type="CDD" id="cd06164">
    <property type="entry name" value="S2P-M50_SpoIVFB_CBS"/>
    <property type="match status" value="1"/>
</dbReference>
<evidence type="ECO:0000256" key="13">
    <source>
        <dbReference type="ARBA" id="ARBA00023136"/>
    </source>
</evidence>
<sequence length="411" mass="43159">MGSTLWVGTDTRPSPHLKYARSVADPDPRPDGDKPVDEAPTSRVPGTIKVGSIAGSEVLVTPSWFLIAALIAYLMAPQIETVEPGLGWLRYVAGFAFAIVLYAAVLLHEAAHAVVAKRLGYPVGAIMLHFLGGATAVESEAKRPRHEFWIAVVGPLVSLAVAGAAFGVSHLTPEGLIGLIVTGLWVTNLFVGVLNLVPGLPLDGGRVLKAGVWGITGNVNRGNIVAGWAGRVLAVAVLLWPFIQGQIIGSQPDLMDYVLAVIIGVFLWSGASAAIMSAKVRLRLPMLVARDLARRTLAVPADLPLAEAVRRAQDAEAGSIVTVTSGGEPIGLVHEGALLATPEDRRPWMATSTVTRRLESGLTLSADIDGEELIQAISKTPAPEYLLVEPDGSIYGVLVTSDVDAAFRAGA</sequence>
<feature type="transmembrane region" description="Helical" evidence="14">
    <location>
        <begin position="119"/>
        <end position="137"/>
    </location>
</feature>
<evidence type="ECO:0000256" key="8">
    <source>
        <dbReference type="ARBA" id="ARBA00022801"/>
    </source>
</evidence>
<comment type="caution">
    <text evidence="19">The sequence shown here is derived from an EMBL/GenBank/DDBJ whole genome shotgun (WGS) entry which is preliminary data.</text>
</comment>
<keyword evidence="7" id="KW-0677">Repeat</keyword>
<feature type="active site" evidence="15">
    <location>
        <position position="109"/>
    </location>
</feature>
<feature type="transmembrane region" description="Helical" evidence="14">
    <location>
        <begin position="223"/>
        <end position="243"/>
    </location>
</feature>
<keyword evidence="6 14" id="KW-0479">Metal-binding</keyword>
<protein>
    <recommendedName>
        <fullName evidence="14">Zinc metalloprotease</fullName>
    </recommendedName>
</protein>
<dbReference type="InterPro" id="IPR016483">
    <property type="entry name" value="UCP006404_Pept_M50_CBS"/>
</dbReference>
<keyword evidence="10 14" id="KW-1133">Transmembrane helix</keyword>
<evidence type="ECO:0000256" key="15">
    <source>
        <dbReference type="PIRSR" id="PIRSR006404-1"/>
    </source>
</evidence>
<keyword evidence="20" id="KW-1185">Reference proteome</keyword>
<keyword evidence="5 14" id="KW-0812">Transmembrane</keyword>